<keyword evidence="14" id="KW-1185">Reference proteome</keyword>
<accession>A0A914Y3X0</accession>
<sequence>MLNSITFYVYNSLCNLILFISNLIGFKSLKNLIEVSLDRQKKSTLTLPHHIGIAFVEEDLISYRHIFDLILHSTTYGVKRITFYDPWSRIKSDKIRFIKDLRKYLKNSQTSIIPVFSDESDKVESNNRNIYLTILGANDGRGALVNACKKLCHLSREIKIEDVDEELQKQSIFEPDLLIKIGSIQSLAGYPPWSLRVTEILSLSKLSSDSKFAKSQFEEILLNFSTRDRRLGR</sequence>
<dbReference type="GO" id="GO:0045547">
    <property type="term" value="F:ditrans,polycis-polyprenyl diphosphate synthase [(2E,6E)-farnesyl diphosphate specific] activity"/>
    <property type="evidence" value="ECO:0007669"/>
    <property type="project" value="UniProtKB-EC"/>
</dbReference>
<dbReference type="PANTHER" id="PTHR21528">
    <property type="entry name" value="DEHYDRODOLICHYL DIPHOSPHATE SYNTHASE COMPLEX SUBUNIT NUS1"/>
    <property type="match status" value="1"/>
</dbReference>
<dbReference type="InterPro" id="IPR001441">
    <property type="entry name" value="UPP_synth-like"/>
</dbReference>
<keyword evidence="9" id="KW-0460">Magnesium</keyword>
<comment type="catalytic activity">
    <reaction evidence="12">
        <text>n isopentenyl diphosphate + (2E,6E)-farnesyl diphosphate = a di-trans,poly-cis-polyprenyl diphosphate + n diphosphate</text>
        <dbReference type="Rhea" id="RHEA:53008"/>
        <dbReference type="Rhea" id="RHEA-COMP:19494"/>
        <dbReference type="ChEBI" id="CHEBI:33019"/>
        <dbReference type="ChEBI" id="CHEBI:128769"/>
        <dbReference type="ChEBI" id="CHEBI:136960"/>
        <dbReference type="ChEBI" id="CHEBI:175763"/>
        <dbReference type="EC" id="2.5.1.87"/>
    </reaction>
</comment>
<dbReference type="WBParaSite" id="PSU_v2.g13926.t1">
    <property type="protein sequence ID" value="PSU_v2.g13926.t1"/>
    <property type="gene ID" value="PSU_v2.g13926"/>
</dbReference>
<dbReference type="InterPro" id="IPR036424">
    <property type="entry name" value="UPP_synth-like_sf"/>
</dbReference>
<evidence type="ECO:0000256" key="10">
    <source>
        <dbReference type="ARBA" id="ARBA00022989"/>
    </source>
</evidence>
<evidence type="ECO:0000313" key="15">
    <source>
        <dbReference type="WBParaSite" id="PSU_v2.g13926.t1"/>
    </source>
</evidence>
<comment type="similarity">
    <text evidence="4">Belongs to the UPP synthase family.</text>
</comment>
<evidence type="ECO:0000256" key="2">
    <source>
        <dbReference type="ARBA" id="ARBA00004586"/>
    </source>
</evidence>
<evidence type="ECO:0000256" key="7">
    <source>
        <dbReference type="ARBA" id="ARBA00022692"/>
    </source>
</evidence>
<proteinExistence type="inferred from homology"/>
<comment type="cofactor">
    <cofactor evidence="1">
        <name>Mg(2+)</name>
        <dbReference type="ChEBI" id="CHEBI:18420"/>
    </cofactor>
</comment>
<keyword evidence="7 13" id="KW-0812">Transmembrane</keyword>
<evidence type="ECO:0000256" key="8">
    <source>
        <dbReference type="ARBA" id="ARBA00022824"/>
    </source>
</evidence>
<dbReference type="Proteomes" id="UP000887577">
    <property type="component" value="Unplaced"/>
</dbReference>
<dbReference type="InterPro" id="IPR038887">
    <property type="entry name" value="Nus1/NgBR"/>
</dbReference>
<dbReference type="AlphaFoldDB" id="A0A914Y3X0"/>
<evidence type="ECO:0000256" key="1">
    <source>
        <dbReference type="ARBA" id="ARBA00001946"/>
    </source>
</evidence>
<evidence type="ECO:0000256" key="4">
    <source>
        <dbReference type="ARBA" id="ARBA00005432"/>
    </source>
</evidence>
<evidence type="ECO:0000256" key="5">
    <source>
        <dbReference type="ARBA" id="ARBA00012596"/>
    </source>
</evidence>
<dbReference type="EC" id="2.5.1.87" evidence="5"/>
<evidence type="ECO:0000256" key="9">
    <source>
        <dbReference type="ARBA" id="ARBA00022842"/>
    </source>
</evidence>
<evidence type="ECO:0000256" key="12">
    <source>
        <dbReference type="ARBA" id="ARBA00047353"/>
    </source>
</evidence>
<comment type="pathway">
    <text evidence="3">Protein modification; protein glycosylation.</text>
</comment>
<dbReference type="GO" id="GO:0005789">
    <property type="term" value="C:endoplasmic reticulum membrane"/>
    <property type="evidence" value="ECO:0007669"/>
    <property type="project" value="UniProtKB-SubCell"/>
</dbReference>
<name>A0A914Y3X0_9BILA</name>
<evidence type="ECO:0000256" key="13">
    <source>
        <dbReference type="SAM" id="Phobius"/>
    </source>
</evidence>
<keyword evidence="8" id="KW-0256">Endoplasmic reticulum</keyword>
<dbReference type="PANTHER" id="PTHR21528:SF0">
    <property type="entry name" value="DEHYDRODOLICHYL DIPHOSPHATE SYNTHASE COMPLEX SUBUNIT NUS1"/>
    <property type="match status" value="1"/>
</dbReference>
<evidence type="ECO:0000256" key="3">
    <source>
        <dbReference type="ARBA" id="ARBA00004922"/>
    </source>
</evidence>
<reference evidence="15" key="1">
    <citation type="submission" date="2022-11" db="UniProtKB">
        <authorList>
            <consortium name="WormBaseParasite"/>
        </authorList>
    </citation>
    <scope>IDENTIFICATION</scope>
</reference>
<evidence type="ECO:0000256" key="6">
    <source>
        <dbReference type="ARBA" id="ARBA00022679"/>
    </source>
</evidence>
<dbReference type="Pfam" id="PF01255">
    <property type="entry name" value="Prenyltransf"/>
    <property type="match status" value="1"/>
</dbReference>
<evidence type="ECO:0000313" key="14">
    <source>
        <dbReference type="Proteomes" id="UP000887577"/>
    </source>
</evidence>
<dbReference type="Gene3D" id="3.40.1180.10">
    <property type="entry name" value="Decaprenyl diphosphate synthase-like"/>
    <property type="match status" value="1"/>
</dbReference>
<organism evidence="14 15">
    <name type="scientific">Panagrolaimus superbus</name>
    <dbReference type="NCBI Taxonomy" id="310955"/>
    <lineage>
        <taxon>Eukaryota</taxon>
        <taxon>Metazoa</taxon>
        <taxon>Ecdysozoa</taxon>
        <taxon>Nematoda</taxon>
        <taxon>Chromadorea</taxon>
        <taxon>Rhabditida</taxon>
        <taxon>Tylenchina</taxon>
        <taxon>Panagrolaimomorpha</taxon>
        <taxon>Panagrolaimoidea</taxon>
        <taxon>Panagrolaimidae</taxon>
        <taxon>Panagrolaimus</taxon>
    </lineage>
</organism>
<evidence type="ECO:0000256" key="11">
    <source>
        <dbReference type="ARBA" id="ARBA00023136"/>
    </source>
</evidence>
<keyword evidence="11 13" id="KW-0472">Membrane</keyword>
<keyword evidence="10 13" id="KW-1133">Transmembrane helix</keyword>
<dbReference type="GO" id="GO:1904423">
    <property type="term" value="C:dehydrodolichyl diphosphate synthase complex"/>
    <property type="evidence" value="ECO:0007669"/>
    <property type="project" value="InterPro"/>
</dbReference>
<feature type="transmembrane region" description="Helical" evidence="13">
    <location>
        <begin position="6"/>
        <end position="26"/>
    </location>
</feature>
<comment type="subcellular location">
    <subcellularLocation>
        <location evidence="2">Endoplasmic reticulum membrane</location>
    </subcellularLocation>
</comment>
<dbReference type="SUPFAM" id="SSF64005">
    <property type="entry name" value="Undecaprenyl diphosphate synthase"/>
    <property type="match status" value="1"/>
</dbReference>
<keyword evidence="6" id="KW-0808">Transferase</keyword>
<protein>
    <recommendedName>
        <fullName evidence="5">ditrans,polycis-polyprenyl diphosphate synthase [(2E,6E)-farnesyldiphosphate specific]</fullName>
        <ecNumber evidence="5">2.5.1.87</ecNumber>
    </recommendedName>
</protein>